<reference evidence="3 4" key="1">
    <citation type="journal article" date="2013" name="PLoS ONE">
        <title>Predicting the Proteins of Angomonas deanei, Strigomonas culicis and Their Respective Endosymbionts Reveals New Aspects of the Trypanosomatidae Family.</title>
        <authorList>
            <person name="Motta M.C."/>
            <person name="Martins A.C."/>
            <person name="de Souza S.S."/>
            <person name="Catta-Preta C.M."/>
            <person name="Silva R."/>
            <person name="Klein C.C."/>
            <person name="de Almeida L.G."/>
            <person name="de Lima Cunha O."/>
            <person name="Ciapina L.P."/>
            <person name="Brocchi M."/>
            <person name="Colabardini A.C."/>
            <person name="de Araujo Lima B."/>
            <person name="Machado C.R."/>
            <person name="de Almeida Soares C.M."/>
            <person name="Probst C.M."/>
            <person name="de Menezes C.B."/>
            <person name="Thompson C.E."/>
            <person name="Bartholomeu D.C."/>
            <person name="Gradia D.F."/>
            <person name="Pavoni D.P."/>
            <person name="Grisard E.C."/>
            <person name="Fantinatti-Garboggini F."/>
            <person name="Marchini F.K."/>
            <person name="Rodrigues-Luiz G.F."/>
            <person name="Wagner G."/>
            <person name="Goldman G.H."/>
            <person name="Fietto J.L."/>
            <person name="Elias M.C."/>
            <person name="Goldman M.H."/>
            <person name="Sagot M.F."/>
            <person name="Pereira M."/>
            <person name="Stoco P.H."/>
            <person name="de Mendonca-Neto R.P."/>
            <person name="Teixeira S.M."/>
            <person name="Maciel T.E."/>
            <person name="de Oliveira Mendes T.A."/>
            <person name="Urmenyi T.P."/>
            <person name="de Souza W."/>
            <person name="Schenkman S."/>
            <person name="de Vasconcelos A.T."/>
        </authorList>
    </citation>
    <scope>NUCLEOTIDE SEQUENCE [LARGE SCALE GENOMIC DNA]</scope>
</reference>
<accession>S9V834</accession>
<dbReference type="Pfam" id="PF03178">
    <property type="entry name" value="CPSF_A"/>
    <property type="match status" value="1"/>
</dbReference>
<feature type="region of interest" description="Disordered" evidence="1">
    <location>
        <begin position="384"/>
        <end position="416"/>
    </location>
</feature>
<organism evidence="3 4">
    <name type="scientific">Strigomonas culicis</name>
    <dbReference type="NCBI Taxonomy" id="28005"/>
    <lineage>
        <taxon>Eukaryota</taxon>
        <taxon>Discoba</taxon>
        <taxon>Euglenozoa</taxon>
        <taxon>Kinetoplastea</taxon>
        <taxon>Metakinetoplastina</taxon>
        <taxon>Trypanosomatida</taxon>
        <taxon>Trypanosomatidae</taxon>
        <taxon>Strigomonadinae</taxon>
        <taxon>Strigomonas</taxon>
    </lineage>
</organism>
<keyword evidence="4" id="KW-1185">Reference proteome</keyword>
<dbReference type="InterPro" id="IPR050358">
    <property type="entry name" value="RSE1/DDB1/CFT1"/>
</dbReference>
<dbReference type="AlphaFoldDB" id="S9V834"/>
<evidence type="ECO:0000256" key="1">
    <source>
        <dbReference type="SAM" id="MobiDB-lite"/>
    </source>
</evidence>
<evidence type="ECO:0000313" key="3">
    <source>
        <dbReference type="EMBL" id="EPY37219.1"/>
    </source>
</evidence>
<name>S9V834_9TRYP</name>
<dbReference type="PANTHER" id="PTHR10644">
    <property type="entry name" value="DNA REPAIR/RNA PROCESSING CPSF FAMILY"/>
    <property type="match status" value="1"/>
</dbReference>
<dbReference type="Gene3D" id="2.130.10.10">
    <property type="entry name" value="YVTN repeat-like/Quinoprotein amine dehydrogenase"/>
    <property type="match status" value="1"/>
</dbReference>
<dbReference type="GO" id="GO:0003676">
    <property type="term" value="F:nucleic acid binding"/>
    <property type="evidence" value="ECO:0007669"/>
    <property type="project" value="InterPro"/>
</dbReference>
<evidence type="ECO:0000259" key="2">
    <source>
        <dbReference type="Pfam" id="PF03178"/>
    </source>
</evidence>
<evidence type="ECO:0000313" key="4">
    <source>
        <dbReference type="Proteomes" id="UP000015354"/>
    </source>
</evidence>
<dbReference type="Proteomes" id="UP000015354">
    <property type="component" value="Unassembled WGS sequence"/>
</dbReference>
<gene>
    <name evidence="3" type="ORF">STCU_00078</name>
</gene>
<dbReference type="OrthoDB" id="433457at2759"/>
<dbReference type="InterPro" id="IPR004871">
    <property type="entry name" value="RSE1/DDB1/CPSF1_C"/>
</dbReference>
<proteinExistence type="predicted"/>
<dbReference type="InterPro" id="IPR015943">
    <property type="entry name" value="WD40/YVTN_repeat-like_dom_sf"/>
</dbReference>
<protein>
    <submittedName>
        <fullName evidence="3">Damage-specific DNA binding protein</fullName>
    </submittedName>
</protein>
<dbReference type="GO" id="GO:0005634">
    <property type="term" value="C:nucleus"/>
    <property type="evidence" value="ECO:0007669"/>
    <property type="project" value="InterPro"/>
</dbReference>
<feature type="domain" description="RSE1/DDB1/CPSF1 C-terminal" evidence="2">
    <location>
        <begin position="158"/>
        <end position="566"/>
    </location>
</feature>
<dbReference type="EMBL" id="ATMH01000078">
    <property type="protein sequence ID" value="EPY37219.1"/>
    <property type="molecule type" value="Genomic_DNA"/>
</dbReference>
<sequence>MHRPVELRLLGNSKSLICLGENPLIVIPQPEGSFDITGFSLSSVHSCGTLGSACPAPDDTAATSRRRSARKASRLNFFFSQTENRLYTGVHSDITRTSHTPTHVRHTVTLVTYVPNWNGFVFVARQKQCDTLQFFASASLENTVMGSSFALDTRFSHFLDNERCVFIEPIILGGPNTEDLRRSAVPPSDDYVVLVGSSFTFPDEQTSRNGRLSWYRLCSTMGASRGGRTLERVGDTDIEGPLLSCCMVPSYKGRIALGICGCIFVYNYNAIDRTFIPEEKCRIGVTLTKLLPVFPNTDGSIRSSDATTATTPDSRSSIIAFDARCSAIVVTVDAVQGTLVVSGRDAKLRGIVDGISLDNHTTLCCSDDSLNLYVMGYEGRRARRAAGSPIPSHVTDRGNPNPNGEADEEEAEGKEDKGACRRLVVLDEYHVGDLITTMRTGSFAPISLDTSGTNGPLANAFARNIDGAQIVFGTAYGAFGSVTPVNMVTYIFLKALEEAIVGSGCINGVYGHSSFRRVLCVGQELDALSNRSFRKQPRREQQEFQVGVGRHPPTGFCDGDRVRDFLSLSRLRREEVLRATETALLTRLQVYVASDGAASSTVRRAAGTAEAGSAANDRSSAPAAAVAPESLESSAFVKLCNKHLGACALPRIPLNEQEVASCVTDIKKYF</sequence>
<comment type="caution">
    <text evidence="3">The sequence shown here is derived from an EMBL/GenBank/DDBJ whole genome shotgun (WGS) entry which is preliminary data.</text>
</comment>